<dbReference type="GO" id="GO:0006508">
    <property type="term" value="P:proteolysis"/>
    <property type="evidence" value="ECO:0007669"/>
    <property type="project" value="InterPro"/>
</dbReference>
<dbReference type="GO" id="GO:0005737">
    <property type="term" value="C:cytoplasm"/>
    <property type="evidence" value="ECO:0007669"/>
    <property type="project" value="UniProtKB-ARBA"/>
</dbReference>
<evidence type="ECO:0000259" key="3">
    <source>
        <dbReference type="PROSITE" id="PS50208"/>
    </source>
</evidence>
<accession>K1QHS5</accession>
<dbReference type="GO" id="GO:0043067">
    <property type="term" value="P:regulation of programmed cell death"/>
    <property type="evidence" value="ECO:0007669"/>
    <property type="project" value="UniProtKB-ARBA"/>
</dbReference>
<sequence>MPGPRYDAQKCMGKVLIVNNQTYYAEKEKDKNRPIDIVKEDEKVGELIKTLKDLGFTVLDVEKNKTRDQMIKLLKEVAAKSDFKDDYCFICIVLSYGQDGVITCYDATQSPKNPTAGMQLPVSELQECLKGDKCRDLLLKPKIFMLQLERALGDYIDSLATGTQAHKPVKIPREADFLTYTCEKDGAITTWNEGLKEYVQKPKQPLEIQKLLTRMNRLYCEYYSKKEKMTVDAPCVTSLLTREAYLKIEEPSPKYDAQKCMGKVLIVNNQTYYAEKGEEKNRPIDIVKEDEKVEELIKTLNDLGFTVLGNKEKKDKTKEEFIELLKNAITTWNEGLKEYVKKPKQPLEIQKLLTRMNRLYCEYYSEEEKMTVDAPCVTSLLTREAYLKIEEPSPK</sequence>
<dbReference type="SUPFAM" id="SSF52129">
    <property type="entry name" value="Caspase-like"/>
    <property type="match status" value="1"/>
</dbReference>
<dbReference type="AlphaFoldDB" id="K1QHS5"/>
<dbReference type="HOGENOM" id="CLU_698794_0_0_1"/>
<comment type="similarity">
    <text evidence="1">Belongs to the peptidase C14A family.</text>
</comment>
<evidence type="ECO:0000313" key="4">
    <source>
        <dbReference type="EMBL" id="EKC21161.1"/>
    </source>
</evidence>
<dbReference type="InParanoid" id="K1QHS5"/>
<dbReference type="GO" id="GO:0004197">
    <property type="term" value="F:cysteine-type endopeptidase activity"/>
    <property type="evidence" value="ECO:0007669"/>
    <property type="project" value="InterPro"/>
</dbReference>
<dbReference type="PANTHER" id="PTHR48169">
    <property type="entry name" value="DED DOMAIN-CONTAINING PROTEIN"/>
    <property type="match status" value="1"/>
</dbReference>
<protein>
    <submittedName>
        <fullName evidence="4">Caspase-7</fullName>
    </submittedName>
</protein>
<dbReference type="SMART" id="SM00115">
    <property type="entry name" value="CASc"/>
    <property type="match status" value="1"/>
</dbReference>
<reference evidence="4" key="1">
    <citation type="journal article" date="2012" name="Nature">
        <title>The oyster genome reveals stress adaptation and complexity of shell formation.</title>
        <authorList>
            <person name="Zhang G."/>
            <person name="Fang X."/>
            <person name="Guo X."/>
            <person name="Li L."/>
            <person name="Luo R."/>
            <person name="Xu F."/>
            <person name="Yang P."/>
            <person name="Zhang L."/>
            <person name="Wang X."/>
            <person name="Qi H."/>
            <person name="Xiong Z."/>
            <person name="Que H."/>
            <person name="Xie Y."/>
            <person name="Holland P.W."/>
            <person name="Paps J."/>
            <person name="Zhu Y."/>
            <person name="Wu F."/>
            <person name="Chen Y."/>
            <person name="Wang J."/>
            <person name="Peng C."/>
            <person name="Meng J."/>
            <person name="Yang L."/>
            <person name="Liu J."/>
            <person name="Wen B."/>
            <person name="Zhang N."/>
            <person name="Huang Z."/>
            <person name="Zhu Q."/>
            <person name="Feng Y."/>
            <person name="Mount A."/>
            <person name="Hedgecock D."/>
            <person name="Xu Z."/>
            <person name="Liu Y."/>
            <person name="Domazet-Loso T."/>
            <person name="Du Y."/>
            <person name="Sun X."/>
            <person name="Zhang S."/>
            <person name="Liu B."/>
            <person name="Cheng P."/>
            <person name="Jiang X."/>
            <person name="Li J."/>
            <person name="Fan D."/>
            <person name="Wang W."/>
            <person name="Fu W."/>
            <person name="Wang T."/>
            <person name="Wang B."/>
            <person name="Zhang J."/>
            <person name="Peng Z."/>
            <person name="Li Y."/>
            <person name="Li N."/>
            <person name="Wang J."/>
            <person name="Chen M."/>
            <person name="He Y."/>
            <person name="Tan F."/>
            <person name="Song X."/>
            <person name="Zheng Q."/>
            <person name="Huang R."/>
            <person name="Yang H."/>
            <person name="Du X."/>
            <person name="Chen L."/>
            <person name="Yang M."/>
            <person name="Gaffney P.M."/>
            <person name="Wang S."/>
            <person name="Luo L."/>
            <person name="She Z."/>
            <person name="Ming Y."/>
            <person name="Huang W."/>
            <person name="Zhang S."/>
            <person name="Huang B."/>
            <person name="Zhang Y."/>
            <person name="Qu T."/>
            <person name="Ni P."/>
            <person name="Miao G."/>
            <person name="Wang J."/>
            <person name="Wang Q."/>
            <person name="Steinberg C.E."/>
            <person name="Wang H."/>
            <person name="Li N."/>
            <person name="Qian L."/>
            <person name="Zhang G."/>
            <person name="Li Y."/>
            <person name="Yang H."/>
            <person name="Liu X."/>
            <person name="Wang J."/>
            <person name="Yin Y."/>
            <person name="Wang J."/>
        </authorList>
    </citation>
    <scope>NUCLEOTIDE SEQUENCE [LARGE SCALE GENOMIC DNA]</scope>
    <source>
        <strain evidence="4">05x7-T-G4-1.051#20</strain>
    </source>
</reference>
<dbReference type="Pfam" id="PF00656">
    <property type="entry name" value="Peptidase_C14"/>
    <property type="match status" value="1"/>
</dbReference>
<evidence type="ECO:0000256" key="1">
    <source>
        <dbReference type="ARBA" id="ARBA00010134"/>
    </source>
</evidence>
<dbReference type="PANTHER" id="PTHR48169:SF7">
    <property type="entry name" value="CASPASE 10"/>
    <property type="match status" value="1"/>
</dbReference>
<evidence type="ECO:0000256" key="2">
    <source>
        <dbReference type="ARBA" id="ARBA00022703"/>
    </source>
</evidence>
<dbReference type="InterPro" id="IPR001309">
    <property type="entry name" value="Pept_C14_p20"/>
</dbReference>
<dbReference type="InterPro" id="IPR029030">
    <property type="entry name" value="Caspase-like_dom_sf"/>
</dbReference>
<gene>
    <name evidence="4" type="ORF">CGI_10004459</name>
</gene>
<dbReference type="InterPro" id="IPR015917">
    <property type="entry name" value="Pept_C14A"/>
</dbReference>
<keyword evidence="2" id="KW-0053">Apoptosis</keyword>
<dbReference type="PROSITE" id="PS50208">
    <property type="entry name" value="CASPASE_P20"/>
    <property type="match status" value="1"/>
</dbReference>
<proteinExistence type="inferred from homology"/>
<dbReference type="EMBL" id="JH819080">
    <property type="protein sequence ID" value="EKC21161.1"/>
    <property type="molecule type" value="Genomic_DNA"/>
</dbReference>
<dbReference type="Gene3D" id="3.40.50.1460">
    <property type="match status" value="2"/>
</dbReference>
<dbReference type="InterPro" id="IPR011600">
    <property type="entry name" value="Pept_C14_caspase"/>
</dbReference>
<dbReference type="GO" id="GO:0006915">
    <property type="term" value="P:apoptotic process"/>
    <property type="evidence" value="ECO:0007669"/>
    <property type="project" value="UniProtKB-KW"/>
</dbReference>
<organism evidence="4">
    <name type="scientific">Magallana gigas</name>
    <name type="common">Pacific oyster</name>
    <name type="synonym">Crassostrea gigas</name>
    <dbReference type="NCBI Taxonomy" id="29159"/>
    <lineage>
        <taxon>Eukaryota</taxon>
        <taxon>Metazoa</taxon>
        <taxon>Spiralia</taxon>
        <taxon>Lophotrochozoa</taxon>
        <taxon>Mollusca</taxon>
        <taxon>Bivalvia</taxon>
        <taxon>Autobranchia</taxon>
        <taxon>Pteriomorphia</taxon>
        <taxon>Ostreida</taxon>
        <taxon>Ostreoidea</taxon>
        <taxon>Ostreidae</taxon>
        <taxon>Magallana</taxon>
    </lineage>
</organism>
<name>K1QHS5_MAGGI</name>
<feature type="domain" description="Caspase family p20" evidence="3">
    <location>
        <begin position="11"/>
        <end position="150"/>
    </location>
</feature>